<dbReference type="Gene3D" id="3.30.70.1240">
    <property type="entry name" value="DOPA-like domains"/>
    <property type="match status" value="1"/>
</dbReference>
<evidence type="ECO:0000313" key="1">
    <source>
        <dbReference type="EMBL" id="KAA8908175.1"/>
    </source>
</evidence>
<dbReference type="PANTHER" id="PTHR36423:SF2">
    <property type="entry name" value="AFR070WP"/>
    <property type="match status" value="1"/>
</dbReference>
<dbReference type="OrthoDB" id="9970095at2759"/>
<dbReference type="VEuPathDB" id="FungiDB:DIURU_000272"/>
<dbReference type="InterPro" id="IPR014980">
    <property type="entry name" value="DOPA_dioxygen"/>
</dbReference>
<proteinExistence type="predicted"/>
<protein>
    <recommendedName>
        <fullName evidence="3">Dopa 4,5-dioxygenase</fullName>
    </recommendedName>
</protein>
<dbReference type="PANTHER" id="PTHR36423">
    <property type="entry name" value="AFR070WP"/>
    <property type="match status" value="1"/>
</dbReference>
<dbReference type="EMBL" id="SWFT01000010">
    <property type="protein sequence ID" value="KAA8908175.1"/>
    <property type="molecule type" value="Genomic_DNA"/>
</dbReference>
<sequence>MPSSPFYGGIKSYDVHTYWNNNSETERNAAFDLREKFLREFKSEVDAGDIKVYKFWDKTIGPHPINMWELDFHSPESFVKVVPWFQMNHGKLSVLIHPHSELGEFKDHTDHALWLGHKVRLDTEVLSRE</sequence>
<dbReference type="Proteomes" id="UP000449547">
    <property type="component" value="Unassembled WGS sequence"/>
</dbReference>
<dbReference type="SUPFAM" id="SSF143410">
    <property type="entry name" value="DOPA-like"/>
    <property type="match status" value="1"/>
</dbReference>
<gene>
    <name evidence="1" type="ORF">DIURU_000272</name>
</gene>
<comment type="caution">
    <text evidence="1">The sequence shown here is derived from an EMBL/GenBank/DDBJ whole genome shotgun (WGS) entry which is preliminary data.</text>
</comment>
<dbReference type="InterPro" id="IPR023389">
    <property type="entry name" value="DOPA-like_sf"/>
</dbReference>
<dbReference type="PIRSF" id="PIRSF028139">
    <property type="entry name" value="DOPA-diox_rel_Mll2280"/>
    <property type="match status" value="1"/>
</dbReference>
<evidence type="ECO:0000313" key="2">
    <source>
        <dbReference type="Proteomes" id="UP000449547"/>
    </source>
</evidence>
<dbReference type="Pfam" id="PF08883">
    <property type="entry name" value="DOPA_dioxygen"/>
    <property type="match status" value="1"/>
</dbReference>
<dbReference type="RefSeq" id="XP_034014928.1">
    <property type="nucleotide sequence ID" value="XM_034155402.1"/>
</dbReference>
<dbReference type="GeneID" id="54778925"/>
<evidence type="ECO:0008006" key="3">
    <source>
        <dbReference type="Google" id="ProtNLM"/>
    </source>
</evidence>
<dbReference type="OMA" id="DGYGMFE"/>
<name>A0A642UZ55_DIURU</name>
<reference evidence="1 2" key="1">
    <citation type="submission" date="2019-07" db="EMBL/GenBank/DDBJ databases">
        <title>Genome assembly of two rare yeast pathogens: Diutina rugosa and Trichomonascus ciferrii.</title>
        <authorList>
            <person name="Mixao V."/>
            <person name="Saus E."/>
            <person name="Hansen A."/>
            <person name="Lass-Flor C."/>
            <person name="Gabaldon T."/>
        </authorList>
    </citation>
    <scope>NUCLEOTIDE SEQUENCE [LARGE SCALE GENOMIC DNA]</scope>
    <source>
        <strain evidence="1 2">CBS 613</strain>
    </source>
</reference>
<keyword evidence="2" id="KW-1185">Reference proteome</keyword>
<organism evidence="1 2">
    <name type="scientific">Diutina rugosa</name>
    <name type="common">Yeast</name>
    <name type="synonym">Candida rugosa</name>
    <dbReference type="NCBI Taxonomy" id="5481"/>
    <lineage>
        <taxon>Eukaryota</taxon>
        <taxon>Fungi</taxon>
        <taxon>Dikarya</taxon>
        <taxon>Ascomycota</taxon>
        <taxon>Saccharomycotina</taxon>
        <taxon>Pichiomycetes</taxon>
        <taxon>Debaryomycetaceae</taxon>
        <taxon>Diutina</taxon>
    </lineage>
</organism>
<accession>A0A642UZ55</accession>
<dbReference type="AlphaFoldDB" id="A0A642UZ55"/>